<dbReference type="SUPFAM" id="SSF48225">
    <property type="entry name" value="Seven-hairpin glycosidases"/>
    <property type="match status" value="1"/>
</dbReference>
<feature type="chain" id="PRO_5010363377" description="alpha-1,2-Mannosidase" evidence="6">
    <location>
        <begin position="27"/>
        <end position="374"/>
    </location>
</feature>
<dbReference type="InParanoid" id="A0A1S3JIT3"/>
<evidence type="ECO:0000256" key="4">
    <source>
        <dbReference type="ARBA" id="ARBA00023180"/>
    </source>
</evidence>
<evidence type="ECO:0000256" key="3">
    <source>
        <dbReference type="ARBA" id="ARBA00022824"/>
    </source>
</evidence>
<name>A0A1S3JIT3_LINAN</name>
<dbReference type="GO" id="GO:0044322">
    <property type="term" value="C:endoplasmic reticulum quality control compartment"/>
    <property type="evidence" value="ECO:0007669"/>
    <property type="project" value="GOC"/>
</dbReference>
<dbReference type="PANTHER" id="PTHR45679">
    <property type="entry name" value="ER DEGRADATION-ENHANCING ALPHA-MANNOSIDASE-LIKE PROTEIN 2"/>
    <property type="match status" value="1"/>
</dbReference>
<dbReference type="EC" id="3.2.1.-" evidence="5"/>
<sequence length="374" mass="42254">MDSDVAARRMLQTIFILLLIHAISCGIQPSEKRELKEKVLEMFNHAYGSYMDHAFPADELMPLSCKGRYRGSEQSRGDVDDSLGNFSLTLIDTLDTLVVLGQIDDFEDAVKLVIQEVTFDTDVVVSVFETNIRVLGGLLGGHVVAAYLKRVKKGMLWYNNELLVKAKDIGERLLPAFNTTTGIPYPRVNLKYGLCKVNSRTGVEKDTCTACAGTMILEFAALSRLTGDPIFEEKAHKAMEFLWKQRHRSSDLVGTVINIHNGDWVRRDSGIGAGIDSYYEYLLKGYILLGDETYLNRFNTHYDAIMRYVNQGPLMLDVHMHKPTSNTRHFMDALTAFWPGLQVLKGDIKPAIEIHELLYQITQRHNFLPEVSSD</sequence>
<keyword evidence="4" id="KW-0325">Glycoprotein</keyword>
<dbReference type="GeneID" id="106173652"/>
<dbReference type="GO" id="GO:0016020">
    <property type="term" value="C:membrane"/>
    <property type="evidence" value="ECO:0007669"/>
    <property type="project" value="InterPro"/>
</dbReference>
<dbReference type="OMA" id="WISFESC"/>
<dbReference type="Pfam" id="PF01532">
    <property type="entry name" value="Glyco_hydro_47"/>
    <property type="match status" value="1"/>
</dbReference>
<dbReference type="GO" id="GO:0005509">
    <property type="term" value="F:calcium ion binding"/>
    <property type="evidence" value="ECO:0007669"/>
    <property type="project" value="InterPro"/>
</dbReference>
<evidence type="ECO:0000256" key="5">
    <source>
        <dbReference type="RuleBase" id="RU361193"/>
    </source>
</evidence>
<keyword evidence="5" id="KW-0326">Glycosidase</keyword>
<dbReference type="InterPro" id="IPR012341">
    <property type="entry name" value="6hp_glycosidase-like_sf"/>
</dbReference>
<dbReference type="InterPro" id="IPR044674">
    <property type="entry name" value="EDEM1/2/3"/>
</dbReference>
<accession>A0A1S3JIT3</accession>
<evidence type="ECO:0000313" key="8">
    <source>
        <dbReference type="RefSeq" id="XP_013410302.1"/>
    </source>
</evidence>
<evidence type="ECO:0000256" key="2">
    <source>
        <dbReference type="ARBA" id="ARBA00007658"/>
    </source>
</evidence>
<dbReference type="InterPro" id="IPR001382">
    <property type="entry name" value="Glyco_hydro_47"/>
</dbReference>
<evidence type="ECO:0000256" key="1">
    <source>
        <dbReference type="ARBA" id="ARBA00004240"/>
    </source>
</evidence>
<evidence type="ECO:0000256" key="6">
    <source>
        <dbReference type="SAM" id="SignalP"/>
    </source>
</evidence>
<evidence type="ECO:0000313" key="7">
    <source>
        <dbReference type="Proteomes" id="UP000085678"/>
    </source>
</evidence>
<dbReference type="Gene3D" id="1.50.10.10">
    <property type="match status" value="1"/>
</dbReference>
<protein>
    <recommendedName>
        <fullName evidence="5">alpha-1,2-Mannosidase</fullName>
        <ecNumber evidence="5">3.2.1.-</ecNumber>
    </recommendedName>
</protein>
<dbReference type="GO" id="GO:0004571">
    <property type="term" value="F:mannosyl-oligosaccharide 1,2-alpha-mannosidase activity"/>
    <property type="evidence" value="ECO:0007669"/>
    <property type="project" value="InterPro"/>
</dbReference>
<gene>
    <name evidence="8" type="primary">LOC106173652</name>
</gene>
<reference evidence="8" key="1">
    <citation type="submission" date="2025-08" db="UniProtKB">
        <authorList>
            <consortium name="RefSeq"/>
        </authorList>
    </citation>
    <scope>IDENTIFICATION</scope>
    <source>
        <tissue evidence="8">Gonads</tissue>
    </source>
</reference>
<dbReference type="AlphaFoldDB" id="A0A1S3JIT3"/>
<dbReference type="Proteomes" id="UP000085678">
    <property type="component" value="Unplaced"/>
</dbReference>
<comment type="subcellular location">
    <subcellularLocation>
        <location evidence="1">Endoplasmic reticulum</location>
    </subcellularLocation>
</comment>
<dbReference type="OrthoDB" id="8118055at2759"/>
<dbReference type="GO" id="GO:0005975">
    <property type="term" value="P:carbohydrate metabolic process"/>
    <property type="evidence" value="ECO:0007669"/>
    <property type="project" value="InterPro"/>
</dbReference>
<keyword evidence="5" id="KW-0378">Hydrolase</keyword>
<keyword evidence="6" id="KW-0732">Signal</keyword>
<comment type="similarity">
    <text evidence="2 5">Belongs to the glycosyl hydrolase 47 family.</text>
</comment>
<dbReference type="PRINTS" id="PR00747">
    <property type="entry name" value="GLYHDRLASE47"/>
</dbReference>
<keyword evidence="7" id="KW-1185">Reference proteome</keyword>
<dbReference type="GO" id="GO:1904380">
    <property type="term" value="P:endoplasmic reticulum mannose trimming"/>
    <property type="evidence" value="ECO:0007669"/>
    <property type="project" value="InterPro"/>
</dbReference>
<dbReference type="PANTHER" id="PTHR45679:SF2">
    <property type="entry name" value="ER DEGRADATION-ENHANCING ALPHA-MANNOSIDASE-LIKE PROTEIN 3"/>
    <property type="match status" value="1"/>
</dbReference>
<keyword evidence="3" id="KW-0256">Endoplasmic reticulum</keyword>
<feature type="signal peptide" evidence="6">
    <location>
        <begin position="1"/>
        <end position="26"/>
    </location>
</feature>
<dbReference type="InterPro" id="IPR036026">
    <property type="entry name" value="Seven-hairpin_glycosidases"/>
</dbReference>
<dbReference type="KEGG" id="lak:106173652"/>
<organism evidence="7 8">
    <name type="scientific">Lingula anatina</name>
    <name type="common">Brachiopod</name>
    <name type="synonym">Lingula unguis</name>
    <dbReference type="NCBI Taxonomy" id="7574"/>
    <lineage>
        <taxon>Eukaryota</taxon>
        <taxon>Metazoa</taxon>
        <taxon>Spiralia</taxon>
        <taxon>Lophotrochozoa</taxon>
        <taxon>Brachiopoda</taxon>
        <taxon>Linguliformea</taxon>
        <taxon>Lingulata</taxon>
        <taxon>Lingulida</taxon>
        <taxon>Linguloidea</taxon>
        <taxon>Lingulidae</taxon>
        <taxon>Lingula</taxon>
    </lineage>
</organism>
<proteinExistence type="inferred from homology"/>
<dbReference type="STRING" id="7574.A0A1S3JIT3"/>
<dbReference type="RefSeq" id="XP_013410302.1">
    <property type="nucleotide sequence ID" value="XM_013554848.1"/>
</dbReference>